<dbReference type="Gene3D" id="3.90.930.1">
    <property type="match status" value="1"/>
</dbReference>
<feature type="region of interest" description="Disordered" evidence="1">
    <location>
        <begin position="1"/>
        <end position="45"/>
    </location>
</feature>
<dbReference type="AlphaFoldDB" id="A0AB34X082"/>
<evidence type="ECO:0000313" key="3">
    <source>
        <dbReference type="Proteomes" id="UP000070572"/>
    </source>
</evidence>
<dbReference type="EMBL" id="LSDN01000012">
    <property type="protein sequence ID" value="KXB81242.1"/>
    <property type="molecule type" value="Genomic_DNA"/>
</dbReference>
<feature type="compositionally biased region" description="Basic and acidic residues" evidence="1">
    <location>
        <begin position="7"/>
        <end position="24"/>
    </location>
</feature>
<dbReference type="Proteomes" id="UP000070572">
    <property type="component" value="Unassembled WGS sequence"/>
</dbReference>
<gene>
    <name evidence="2" type="ORF">HMPREF1862_00603</name>
</gene>
<dbReference type="RefSeq" id="WP_060920241.1">
    <property type="nucleotide sequence ID" value="NZ_JAWHBH010000017.1"/>
</dbReference>
<protein>
    <submittedName>
        <fullName evidence="2">Uncharacterized protein</fullName>
    </submittedName>
</protein>
<evidence type="ECO:0000313" key="2">
    <source>
        <dbReference type="EMBL" id="KXB81242.1"/>
    </source>
</evidence>
<organism evidence="2 3">
    <name type="scientific">Varibaculum cambriense</name>
    <dbReference type="NCBI Taxonomy" id="184870"/>
    <lineage>
        <taxon>Bacteria</taxon>
        <taxon>Bacillati</taxon>
        <taxon>Actinomycetota</taxon>
        <taxon>Actinomycetes</taxon>
        <taxon>Actinomycetales</taxon>
        <taxon>Actinomycetaceae</taxon>
        <taxon>Varibaculum</taxon>
    </lineage>
</organism>
<sequence>MSNNNFENKHPRAKDGKFTEKNRAESGLTLELEPNNYPEPKSTVSTAGRKMLSEIYDDAGTLESRVFRNGSDAGEAAKTHEFYRPNGRVWVRRYQGANRRLRSLRTPSEEIFNDDGSLRAVTYNPTKEQIAEHFANSNEKVALEKSYYDDGVLYREVYLERVEGESTIGWNTYRYSPNGKGQSVEWEEYPL</sequence>
<evidence type="ECO:0000256" key="1">
    <source>
        <dbReference type="SAM" id="MobiDB-lite"/>
    </source>
</evidence>
<name>A0AB34X082_9ACTO</name>
<accession>A0AB34X082</accession>
<proteinExistence type="predicted"/>
<reference evidence="2 3" key="1">
    <citation type="submission" date="2016-01" db="EMBL/GenBank/DDBJ databases">
        <authorList>
            <person name="Mitreva M."/>
            <person name="Pepin K.H."/>
            <person name="Mihindukulasuriya K.A."/>
            <person name="Fulton R."/>
            <person name="Fronick C."/>
            <person name="O'Laughlin M."/>
            <person name="Miner T."/>
            <person name="Herter B."/>
            <person name="Rosa B.A."/>
            <person name="Cordes M."/>
            <person name="Tomlinson C."/>
            <person name="Wollam A."/>
            <person name="Palsikar V.B."/>
            <person name="Mardis E.R."/>
            <person name="Wilson R.K."/>
        </authorList>
    </citation>
    <scope>NUCLEOTIDE SEQUENCE [LARGE SCALE GENOMIC DNA]</scope>
    <source>
        <strain evidence="2 3">DNF00696</strain>
    </source>
</reference>
<comment type="caution">
    <text evidence="2">The sequence shown here is derived from an EMBL/GenBank/DDBJ whole genome shotgun (WGS) entry which is preliminary data.</text>
</comment>